<evidence type="ECO:0000313" key="1">
    <source>
        <dbReference type="EMBL" id="QJA05571.1"/>
    </source>
</evidence>
<dbReference type="PANTHER" id="PTHR32432">
    <property type="entry name" value="CELL DIVISION PROTEIN FTSA-RELATED"/>
    <property type="match status" value="1"/>
</dbReference>
<evidence type="ECO:0000313" key="2">
    <source>
        <dbReference type="Proteomes" id="UP000501253"/>
    </source>
</evidence>
<dbReference type="KEGG" id="tmai:FVE67_01615"/>
<reference evidence="1 2" key="1">
    <citation type="submission" date="2019-08" db="EMBL/GenBank/DDBJ databases">
        <title>Complete genome sequence of Thermosulfurimonas marina SU872T, an anaerobic thermophilic chemolithoautotrophic bacterium isolated from a shallow marine hydrothermal vent.</title>
        <authorList>
            <person name="Allioux M."/>
            <person name="Jebbar M."/>
            <person name="Slobodkina G."/>
            <person name="Slobodkin A."/>
            <person name="Moalic Y."/>
            <person name="Frolova A."/>
            <person name="Shao Z."/>
            <person name="Alain K."/>
        </authorList>
    </citation>
    <scope>NUCLEOTIDE SEQUENCE [LARGE SCALE GENOMIC DNA]</scope>
    <source>
        <strain evidence="1 2">SU872</strain>
    </source>
</reference>
<dbReference type="Gene3D" id="3.30.420.40">
    <property type="match status" value="2"/>
</dbReference>
<accession>A0A6H1WQV4</accession>
<dbReference type="AlphaFoldDB" id="A0A6H1WQV4"/>
<protein>
    <recommendedName>
        <fullName evidence="3">Type IV pilus assembly protein PilM</fullName>
    </recommendedName>
</protein>
<dbReference type="EMBL" id="CP042909">
    <property type="protein sequence ID" value="QJA05571.1"/>
    <property type="molecule type" value="Genomic_DNA"/>
</dbReference>
<dbReference type="Pfam" id="PF11104">
    <property type="entry name" value="PilM_2"/>
    <property type="match status" value="1"/>
</dbReference>
<sequence>MDFLQRIFKRPGFLGLDIGSYSLKLAEAYQKGSQIVISNFGQIRLPSGAVTAGIVKDEEAFLEAFNTLYMHLKPRSSFLNLGLYAYTVFYDRIPVGFTEGEDFNQAVLSEIESFIPFNIDDIYYDYVPLLQKEENNIEIIFATVQKEYVDKLMELFAKLKVELNAIDVDIFALSNLWEYLYGPGKRLILDIGYGRSLAVFLDENGPLFSREIDLGTSKIIRNIVQELEVSWEEGEKLHLQIPEGEAGYTIREIYSEFFRNLLEEIENSLNIFKAKYYFSPEEVYVIGGGSLIPGLEEFLAENLKFNFRSFSLQDKLSFSKDFDPEYIDYINKAGVLAVAQAIREFLV</sequence>
<proteinExistence type="predicted"/>
<dbReference type="InterPro" id="IPR005883">
    <property type="entry name" value="PilM"/>
</dbReference>
<dbReference type="CDD" id="cd24049">
    <property type="entry name" value="ASKHA_NBD_PilM"/>
    <property type="match status" value="1"/>
</dbReference>
<dbReference type="Proteomes" id="UP000501253">
    <property type="component" value="Chromosome"/>
</dbReference>
<name>A0A6H1WQV4_9BACT</name>
<evidence type="ECO:0008006" key="3">
    <source>
        <dbReference type="Google" id="ProtNLM"/>
    </source>
</evidence>
<dbReference type="SUPFAM" id="SSF53067">
    <property type="entry name" value="Actin-like ATPase domain"/>
    <property type="match status" value="2"/>
</dbReference>
<dbReference type="InterPro" id="IPR050696">
    <property type="entry name" value="FtsA/MreB"/>
</dbReference>
<dbReference type="RefSeq" id="WP_168718935.1">
    <property type="nucleotide sequence ID" value="NZ_CP042909.1"/>
</dbReference>
<dbReference type="PANTHER" id="PTHR32432:SF3">
    <property type="entry name" value="ETHANOLAMINE UTILIZATION PROTEIN EUTJ"/>
    <property type="match status" value="1"/>
</dbReference>
<gene>
    <name evidence="1" type="ORF">FVE67_01615</name>
</gene>
<organism evidence="1 2">
    <name type="scientific">Thermosulfurimonas marina</name>
    <dbReference type="NCBI Taxonomy" id="2047767"/>
    <lineage>
        <taxon>Bacteria</taxon>
        <taxon>Pseudomonadati</taxon>
        <taxon>Thermodesulfobacteriota</taxon>
        <taxon>Thermodesulfobacteria</taxon>
        <taxon>Thermodesulfobacteriales</taxon>
        <taxon>Thermodesulfobacteriaceae</taxon>
        <taxon>Thermosulfurimonas</taxon>
    </lineage>
</organism>
<dbReference type="PIRSF" id="PIRSF019169">
    <property type="entry name" value="PilM"/>
    <property type="match status" value="1"/>
</dbReference>
<dbReference type="InterPro" id="IPR043129">
    <property type="entry name" value="ATPase_NBD"/>
</dbReference>
<dbReference type="Gene3D" id="3.30.1490.300">
    <property type="match status" value="1"/>
</dbReference>
<keyword evidence="2" id="KW-1185">Reference proteome</keyword>